<evidence type="ECO:0000313" key="1">
    <source>
        <dbReference type="EMBL" id="MBA0764830.1"/>
    </source>
</evidence>
<proteinExistence type="predicted"/>
<organism evidence="1 2">
    <name type="scientific">Gossypium trilobum</name>
    <dbReference type="NCBI Taxonomy" id="34281"/>
    <lineage>
        <taxon>Eukaryota</taxon>
        <taxon>Viridiplantae</taxon>
        <taxon>Streptophyta</taxon>
        <taxon>Embryophyta</taxon>
        <taxon>Tracheophyta</taxon>
        <taxon>Spermatophyta</taxon>
        <taxon>Magnoliopsida</taxon>
        <taxon>eudicotyledons</taxon>
        <taxon>Gunneridae</taxon>
        <taxon>Pentapetalae</taxon>
        <taxon>rosids</taxon>
        <taxon>malvids</taxon>
        <taxon>Malvales</taxon>
        <taxon>Malvaceae</taxon>
        <taxon>Malvoideae</taxon>
        <taxon>Gossypium</taxon>
    </lineage>
</organism>
<dbReference type="Proteomes" id="UP000593568">
    <property type="component" value="Unassembled WGS sequence"/>
</dbReference>
<gene>
    <name evidence="1" type="ORF">Gotri_014114</name>
</gene>
<keyword evidence="2" id="KW-1185">Reference proteome</keyword>
<dbReference type="EMBL" id="JABEZW010000005">
    <property type="protein sequence ID" value="MBA0764830.1"/>
    <property type="molecule type" value="Genomic_DNA"/>
</dbReference>
<name>A0A7J9DVP2_9ROSI</name>
<reference evidence="1 2" key="1">
    <citation type="journal article" date="2019" name="Genome Biol. Evol.">
        <title>Insights into the evolution of the New World diploid cottons (Gossypium, subgenus Houzingenia) based on genome sequencing.</title>
        <authorList>
            <person name="Grover C.E."/>
            <person name="Arick M.A. 2nd"/>
            <person name="Thrash A."/>
            <person name="Conover J.L."/>
            <person name="Sanders W.S."/>
            <person name="Peterson D.G."/>
            <person name="Frelichowski J.E."/>
            <person name="Scheffler J.A."/>
            <person name="Scheffler B.E."/>
            <person name="Wendel J.F."/>
        </authorList>
    </citation>
    <scope>NUCLEOTIDE SEQUENCE [LARGE SCALE GENOMIC DNA]</scope>
    <source>
        <strain evidence="1">8</strain>
        <tissue evidence="1">Leaf</tissue>
    </source>
</reference>
<dbReference type="AlphaFoldDB" id="A0A7J9DVP2"/>
<accession>A0A7J9DVP2</accession>
<feature type="non-terminal residue" evidence="1">
    <location>
        <position position="40"/>
    </location>
</feature>
<protein>
    <submittedName>
        <fullName evidence="1">Uncharacterized protein</fullName>
    </submittedName>
</protein>
<sequence length="40" mass="4733">MQWPMAVAVLLMNMLLLIIIKKDLAWSCLWDNPMWSETII</sequence>
<comment type="caution">
    <text evidence="1">The sequence shown here is derived from an EMBL/GenBank/DDBJ whole genome shotgun (WGS) entry which is preliminary data.</text>
</comment>
<evidence type="ECO:0000313" key="2">
    <source>
        <dbReference type="Proteomes" id="UP000593568"/>
    </source>
</evidence>